<reference evidence="2 3" key="1">
    <citation type="submission" date="2024-09" db="EMBL/GenBank/DDBJ databases">
        <title>The Natural Products Discovery Center: Release of the First 8490 Sequenced Strains for Exploring Actinobacteria Biosynthetic Diversity.</title>
        <authorList>
            <person name="Kalkreuter E."/>
            <person name="Kautsar S.A."/>
            <person name="Yang D."/>
            <person name="Bader C.D."/>
            <person name="Teijaro C.N."/>
            <person name="Fluegel L."/>
            <person name="Davis C.M."/>
            <person name="Simpson J.R."/>
            <person name="Lauterbach L."/>
            <person name="Steele A.D."/>
            <person name="Gui C."/>
            <person name="Meng S."/>
            <person name="Li G."/>
            <person name="Viehrig K."/>
            <person name="Ye F."/>
            <person name="Su P."/>
            <person name="Kiefer A.F."/>
            <person name="Nichols A."/>
            <person name="Cepeda A.J."/>
            <person name="Yan W."/>
            <person name="Fan B."/>
            <person name="Jiang Y."/>
            <person name="Adhikari A."/>
            <person name="Zheng C.-J."/>
            <person name="Schuster L."/>
            <person name="Cowan T.M."/>
            <person name="Smanski M.J."/>
            <person name="Chevrette M.G."/>
            <person name="De Carvalho L.P.S."/>
            <person name="Shen B."/>
        </authorList>
    </citation>
    <scope>NUCLEOTIDE SEQUENCE [LARGE SCALE GENOMIC DNA]</scope>
    <source>
        <strain evidence="2 3">NPDC058328</strain>
    </source>
</reference>
<evidence type="ECO:0000313" key="3">
    <source>
        <dbReference type="Proteomes" id="UP001601627"/>
    </source>
</evidence>
<comment type="caution">
    <text evidence="2">The sequence shown here is derived from an EMBL/GenBank/DDBJ whole genome shotgun (WGS) entry which is preliminary data.</text>
</comment>
<evidence type="ECO:0000313" key="2">
    <source>
        <dbReference type="EMBL" id="MFF1278126.1"/>
    </source>
</evidence>
<name>A0ABW6QHE9_9ACTN</name>
<evidence type="ECO:0000256" key="1">
    <source>
        <dbReference type="SAM" id="MobiDB-lite"/>
    </source>
</evidence>
<keyword evidence="3" id="KW-1185">Reference proteome</keyword>
<feature type="region of interest" description="Disordered" evidence="1">
    <location>
        <begin position="58"/>
        <end position="94"/>
    </location>
</feature>
<sequence>MKDALTRAHTHGRVTQDLAGAPELVRRYEHGTPPVKALLQVAMDARRTHTAAVVAGGGVAARPQPQHTGSRQAIAVRGPADQRRGQLPGQRHGS</sequence>
<dbReference type="RefSeq" id="WP_388240420.1">
    <property type="nucleotide sequence ID" value="NZ_JBHVZQ010000049.1"/>
</dbReference>
<dbReference type="EMBL" id="JBHVZQ010000049">
    <property type="protein sequence ID" value="MFF1278126.1"/>
    <property type="molecule type" value="Genomic_DNA"/>
</dbReference>
<organism evidence="2 3">
    <name type="scientific">Streptomyces marokkonensis</name>
    <dbReference type="NCBI Taxonomy" id="324855"/>
    <lineage>
        <taxon>Bacteria</taxon>
        <taxon>Bacillati</taxon>
        <taxon>Actinomycetota</taxon>
        <taxon>Actinomycetes</taxon>
        <taxon>Kitasatosporales</taxon>
        <taxon>Streptomycetaceae</taxon>
        <taxon>Streptomyces</taxon>
    </lineage>
</organism>
<gene>
    <name evidence="2" type="ORF">ACFVZC_32840</name>
</gene>
<accession>A0ABW6QHE9</accession>
<protein>
    <submittedName>
        <fullName evidence="2">Uncharacterized protein</fullName>
    </submittedName>
</protein>
<dbReference type="Proteomes" id="UP001601627">
    <property type="component" value="Unassembled WGS sequence"/>
</dbReference>
<proteinExistence type="predicted"/>